<dbReference type="EMBL" id="CP020477">
    <property type="protein sequence ID" value="ARM76833.1"/>
    <property type="molecule type" value="Genomic_DNA"/>
</dbReference>
<reference evidence="6 7" key="1">
    <citation type="submission" date="2017-03" db="EMBL/GenBank/DDBJ databases">
        <title>Sulfur activation and transportation mechanism of thermophilic Archaea Acidianus manzaensis YN-25.</title>
        <authorList>
            <person name="Ma Y."/>
            <person name="Yang Y."/>
            <person name="Xia J."/>
        </authorList>
    </citation>
    <scope>NUCLEOTIDE SEQUENCE [LARGE SCALE GENOMIC DNA]</scope>
    <source>
        <strain evidence="6 7">YN-25</strain>
    </source>
</reference>
<keyword evidence="7" id="KW-1185">Reference proteome</keyword>
<dbReference type="Pfam" id="PF04055">
    <property type="entry name" value="Radical_SAM"/>
    <property type="match status" value="1"/>
</dbReference>
<evidence type="ECO:0000256" key="4">
    <source>
        <dbReference type="ARBA" id="ARBA00023014"/>
    </source>
</evidence>
<evidence type="ECO:0000256" key="3">
    <source>
        <dbReference type="ARBA" id="ARBA00023004"/>
    </source>
</evidence>
<dbReference type="InterPro" id="IPR007197">
    <property type="entry name" value="rSAM"/>
</dbReference>
<dbReference type="InterPro" id="IPR006638">
    <property type="entry name" value="Elp3/MiaA/NifB-like_rSAM"/>
</dbReference>
<protein>
    <submittedName>
        <fullName evidence="6">Radical SAM protein</fullName>
    </submittedName>
</protein>
<evidence type="ECO:0000259" key="5">
    <source>
        <dbReference type="PROSITE" id="PS51918"/>
    </source>
</evidence>
<dbReference type="CDD" id="cd01335">
    <property type="entry name" value="Radical_SAM"/>
    <property type="match status" value="1"/>
</dbReference>
<dbReference type="GeneID" id="41591841"/>
<dbReference type="GO" id="GO:0046872">
    <property type="term" value="F:metal ion binding"/>
    <property type="evidence" value="ECO:0007669"/>
    <property type="project" value="UniProtKB-KW"/>
</dbReference>
<dbReference type="PROSITE" id="PS51918">
    <property type="entry name" value="RADICAL_SAM"/>
    <property type="match status" value="1"/>
</dbReference>
<evidence type="ECO:0000256" key="1">
    <source>
        <dbReference type="ARBA" id="ARBA00022691"/>
    </source>
</evidence>
<dbReference type="SMART" id="SM00729">
    <property type="entry name" value="Elp3"/>
    <property type="match status" value="1"/>
</dbReference>
<organism evidence="6 7">
    <name type="scientific">Acidianus manzaensis</name>
    <dbReference type="NCBI Taxonomy" id="282676"/>
    <lineage>
        <taxon>Archaea</taxon>
        <taxon>Thermoproteota</taxon>
        <taxon>Thermoprotei</taxon>
        <taxon>Sulfolobales</taxon>
        <taxon>Sulfolobaceae</taxon>
        <taxon>Acidianus</taxon>
    </lineage>
</organism>
<proteinExistence type="predicted"/>
<dbReference type="AlphaFoldDB" id="A0A1W6K2S1"/>
<dbReference type="OrthoDB" id="35347at2157"/>
<dbReference type="RefSeq" id="WP_148692627.1">
    <property type="nucleotide sequence ID" value="NZ_CP020477.1"/>
</dbReference>
<accession>A0A1W6K2S1</accession>
<dbReference type="KEGG" id="aman:B6F84_12925"/>
<sequence length="279" mass="32156">MKAFTTIKKFNVISVSGGTCSLNCFYCTTKYIQSMEPANESLYKIIKERYEKGVRGFLISGGFNEKGELINIEKTLAVLRKIKNEYKDDIVFNIHPGLVRKEVIEEMSDVIDMVDFEFAYSEKAFLSKGLRGRKREDYLDVLQNLIDLGPKYIVPHIMLGLPHDEVDEAIKIASSMKPYLINFLVMIPTPGTPSSKIELPKLDEIIDKIRLGSDLMNKKISLGCMRPYKMKEELDRTFIKEELGERISNPTHKVMKEFNLEMYDACCSLPEKYFPKFKM</sequence>
<dbReference type="Gene3D" id="3.20.20.70">
    <property type="entry name" value="Aldolase class I"/>
    <property type="match status" value="1"/>
</dbReference>
<keyword evidence="3" id="KW-0408">Iron</keyword>
<dbReference type="Proteomes" id="UP000193404">
    <property type="component" value="Chromosome"/>
</dbReference>
<evidence type="ECO:0000256" key="2">
    <source>
        <dbReference type="ARBA" id="ARBA00022723"/>
    </source>
</evidence>
<feature type="domain" description="Radical SAM core" evidence="5">
    <location>
        <begin position="5"/>
        <end position="225"/>
    </location>
</feature>
<dbReference type="SUPFAM" id="SSF102114">
    <property type="entry name" value="Radical SAM enzymes"/>
    <property type="match status" value="1"/>
</dbReference>
<evidence type="ECO:0000313" key="7">
    <source>
        <dbReference type="Proteomes" id="UP000193404"/>
    </source>
</evidence>
<dbReference type="STRING" id="282676.B6F84_12925"/>
<dbReference type="PANTHER" id="PTHR43288">
    <property type="entry name" value="BIOTIN SYNTHASE-RELATED PROTEIN, RADICAL SAM SUPERFAMILY"/>
    <property type="match status" value="1"/>
</dbReference>
<keyword evidence="2" id="KW-0479">Metal-binding</keyword>
<dbReference type="InterPro" id="IPR058240">
    <property type="entry name" value="rSAM_sf"/>
</dbReference>
<gene>
    <name evidence="6" type="ORF">B6F84_12925</name>
</gene>
<name>A0A1W6K2S1_9CREN</name>
<keyword evidence="1" id="KW-0949">S-adenosyl-L-methionine</keyword>
<evidence type="ECO:0000313" key="6">
    <source>
        <dbReference type="EMBL" id="ARM76833.1"/>
    </source>
</evidence>
<dbReference type="PANTHER" id="PTHR43288:SF2">
    <property type="entry name" value="RADICAL SAM CORE DOMAIN-CONTAINING PROTEIN"/>
    <property type="match status" value="1"/>
</dbReference>
<dbReference type="SFLD" id="SFLDS00029">
    <property type="entry name" value="Radical_SAM"/>
    <property type="match status" value="1"/>
</dbReference>
<dbReference type="SFLD" id="SFLDG01113">
    <property type="entry name" value="Uncharacterised_Radical_SAM_Su"/>
    <property type="match status" value="1"/>
</dbReference>
<dbReference type="InterPro" id="IPR013785">
    <property type="entry name" value="Aldolase_TIM"/>
</dbReference>
<dbReference type="GO" id="GO:0003824">
    <property type="term" value="F:catalytic activity"/>
    <property type="evidence" value="ECO:0007669"/>
    <property type="project" value="InterPro"/>
</dbReference>
<keyword evidence="4" id="KW-0411">Iron-sulfur</keyword>
<dbReference type="GO" id="GO:0051536">
    <property type="term" value="F:iron-sulfur cluster binding"/>
    <property type="evidence" value="ECO:0007669"/>
    <property type="project" value="UniProtKB-KW"/>
</dbReference>